<sequence>MSITQYLPFFTILQHF</sequence>
<protein>
    <submittedName>
        <fullName evidence="1">Uncharacterized protein</fullName>
    </submittedName>
</protein>
<reference evidence="1" key="1">
    <citation type="submission" date="2014-11" db="EMBL/GenBank/DDBJ databases">
        <authorList>
            <person name="Amaro Gonzalez C."/>
        </authorList>
    </citation>
    <scope>NUCLEOTIDE SEQUENCE</scope>
</reference>
<proteinExistence type="predicted"/>
<reference evidence="1" key="2">
    <citation type="journal article" date="2015" name="Fish Shellfish Immunol.">
        <title>Early steps in the European eel (Anguilla anguilla)-Vibrio vulnificus interaction in the gills: Role of the RtxA13 toxin.</title>
        <authorList>
            <person name="Callol A."/>
            <person name="Pajuelo D."/>
            <person name="Ebbesson L."/>
            <person name="Teles M."/>
            <person name="MacKenzie S."/>
            <person name="Amaro C."/>
        </authorList>
    </citation>
    <scope>NUCLEOTIDE SEQUENCE</scope>
</reference>
<evidence type="ECO:0000313" key="1">
    <source>
        <dbReference type="EMBL" id="JAH30202.1"/>
    </source>
</evidence>
<accession>A0A0E9RMZ2</accession>
<dbReference type="AlphaFoldDB" id="A0A0E9RMZ2"/>
<dbReference type="EMBL" id="GBXM01078375">
    <property type="protein sequence ID" value="JAH30202.1"/>
    <property type="molecule type" value="Transcribed_RNA"/>
</dbReference>
<organism evidence="1">
    <name type="scientific">Anguilla anguilla</name>
    <name type="common">European freshwater eel</name>
    <name type="synonym">Muraena anguilla</name>
    <dbReference type="NCBI Taxonomy" id="7936"/>
    <lineage>
        <taxon>Eukaryota</taxon>
        <taxon>Metazoa</taxon>
        <taxon>Chordata</taxon>
        <taxon>Craniata</taxon>
        <taxon>Vertebrata</taxon>
        <taxon>Euteleostomi</taxon>
        <taxon>Actinopterygii</taxon>
        <taxon>Neopterygii</taxon>
        <taxon>Teleostei</taxon>
        <taxon>Anguilliformes</taxon>
        <taxon>Anguillidae</taxon>
        <taxon>Anguilla</taxon>
    </lineage>
</organism>
<name>A0A0E9RMZ2_ANGAN</name>